<accession>A0A183K269</accession>
<dbReference type="WBParaSite" id="SCUD_0000908201-mRNA-1">
    <property type="protein sequence ID" value="SCUD_0000908201-mRNA-1"/>
    <property type="gene ID" value="SCUD_0000908201"/>
</dbReference>
<dbReference type="EMBL" id="UZAK01033057">
    <property type="protein sequence ID" value="VDP34062.1"/>
    <property type="molecule type" value="Genomic_DNA"/>
</dbReference>
<proteinExistence type="predicted"/>
<organism evidence="3">
    <name type="scientific">Schistosoma curassoni</name>
    <dbReference type="NCBI Taxonomy" id="6186"/>
    <lineage>
        <taxon>Eukaryota</taxon>
        <taxon>Metazoa</taxon>
        <taxon>Spiralia</taxon>
        <taxon>Lophotrochozoa</taxon>
        <taxon>Platyhelminthes</taxon>
        <taxon>Trematoda</taxon>
        <taxon>Digenea</taxon>
        <taxon>Strigeidida</taxon>
        <taxon>Schistosomatoidea</taxon>
        <taxon>Schistosomatidae</taxon>
        <taxon>Schistosoma</taxon>
    </lineage>
</organism>
<name>A0A183K269_9TREM</name>
<protein>
    <submittedName>
        <fullName evidence="1 3">Uncharacterized protein</fullName>
    </submittedName>
</protein>
<gene>
    <name evidence="1" type="ORF">SCUD_LOCUS9082</name>
</gene>
<dbReference type="STRING" id="6186.A0A183K269"/>
<sequence>MKLKLKKIWTQRFNTAFLRDNNKLNQFNITFNSGFQALQDLLKVEQSTMENNQKGIRAILTSTCQEAFGRNKHHHKEWIFMQTLNKIYSKPERPVKYKDGKLITEIEEQKNRWVEQFEKPLNIIAPLNQPDIKAASKNLPIDGG</sequence>
<keyword evidence="2" id="KW-1185">Reference proteome</keyword>
<evidence type="ECO:0000313" key="2">
    <source>
        <dbReference type="Proteomes" id="UP000279833"/>
    </source>
</evidence>
<reference evidence="3" key="1">
    <citation type="submission" date="2016-06" db="UniProtKB">
        <authorList>
            <consortium name="WormBaseParasite"/>
        </authorList>
    </citation>
    <scope>IDENTIFICATION</scope>
</reference>
<evidence type="ECO:0000313" key="3">
    <source>
        <dbReference type="WBParaSite" id="SCUD_0000908201-mRNA-1"/>
    </source>
</evidence>
<reference evidence="1 2" key="2">
    <citation type="submission" date="2018-11" db="EMBL/GenBank/DDBJ databases">
        <authorList>
            <consortium name="Pathogen Informatics"/>
        </authorList>
    </citation>
    <scope>NUCLEOTIDE SEQUENCE [LARGE SCALE GENOMIC DNA]</scope>
    <source>
        <strain evidence="1">Dakar</strain>
        <strain evidence="2">Dakar, Senegal</strain>
    </source>
</reference>
<dbReference type="Proteomes" id="UP000279833">
    <property type="component" value="Unassembled WGS sequence"/>
</dbReference>
<evidence type="ECO:0000313" key="1">
    <source>
        <dbReference type="EMBL" id="VDP34062.1"/>
    </source>
</evidence>
<dbReference type="AlphaFoldDB" id="A0A183K269"/>